<dbReference type="GO" id="GO:0022625">
    <property type="term" value="C:cytosolic large ribosomal subunit"/>
    <property type="evidence" value="ECO:0007669"/>
    <property type="project" value="InterPro"/>
</dbReference>
<keyword evidence="3" id="KW-0687">Ribonucleoprotein</keyword>
<keyword evidence="2" id="KW-0689">Ribosomal protein</keyword>
<feature type="compositionally biased region" description="Acidic residues" evidence="4">
    <location>
        <begin position="103"/>
        <end position="120"/>
    </location>
</feature>
<protein>
    <recommendedName>
        <fullName evidence="6">60S acidic ribosomal protein P2</fullName>
    </recommendedName>
</protein>
<dbReference type="Pfam" id="PF00428">
    <property type="entry name" value="Ribosomal_60s"/>
    <property type="match status" value="1"/>
</dbReference>
<name>A0A7S4N9R8_9EUKA</name>
<dbReference type="EMBL" id="HBKR01003680">
    <property type="protein sequence ID" value="CAE2275093.1"/>
    <property type="molecule type" value="Transcribed_RNA"/>
</dbReference>
<reference evidence="5" key="1">
    <citation type="submission" date="2021-01" db="EMBL/GenBank/DDBJ databases">
        <authorList>
            <person name="Corre E."/>
            <person name="Pelletier E."/>
            <person name="Niang G."/>
            <person name="Scheremetjew M."/>
            <person name="Finn R."/>
            <person name="Kale V."/>
            <person name="Holt S."/>
            <person name="Cochrane G."/>
            <person name="Meng A."/>
            <person name="Brown T."/>
            <person name="Cohen L."/>
        </authorList>
    </citation>
    <scope>NUCLEOTIDE SEQUENCE</scope>
    <source>
        <strain evidence="5">SoJaBio B1-5/56/2</strain>
    </source>
</reference>
<evidence type="ECO:0000256" key="2">
    <source>
        <dbReference type="ARBA" id="ARBA00022980"/>
    </source>
</evidence>
<evidence type="ECO:0000256" key="1">
    <source>
        <dbReference type="ARBA" id="ARBA00005436"/>
    </source>
</evidence>
<evidence type="ECO:0000313" key="5">
    <source>
        <dbReference type="EMBL" id="CAE2275093.1"/>
    </source>
</evidence>
<proteinExistence type="inferred from homology"/>
<accession>A0A7S4N9R8</accession>
<dbReference type="InterPro" id="IPR027534">
    <property type="entry name" value="Ribosomal_P1/P2"/>
</dbReference>
<gene>
    <name evidence="5" type="ORF">NAES01612_LOCUS2439</name>
</gene>
<dbReference type="GO" id="GO:0002182">
    <property type="term" value="P:cytoplasmic translational elongation"/>
    <property type="evidence" value="ECO:0007669"/>
    <property type="project" value="InterPro"/>
</dbReference>
<evidence type="ECO:0000256" key="4">
    <source>
        <dbReference type="SAM" id="MobiDB-lite"/>
    </source>
</evidence>
<dbReference type="HAMAP" id="MF_01478">
    <property type="entry name" value="Ribosomal_L12_arch"/>
    <property type="match status" value="1"/>
</dbReference>
<dbReference type="PANTHER" id="PTHR21141:SF5">
    <property type="entry name" value="LARGE RIBOSOMAL SUBUNIT PROTEIN P2"/>
    <property type="match status" value="1"/>
</dbReference>
<dbReference type="FunFam" id="1.10.10.1410:FF:000002">
    <property type="entry name" value="60S acidic ribosomal protein P2"/>
    <property type="match status" value="1"/>
</dbReference>
<dbReference type="InterPro" id="IPR044076">
    <property type="entry name" value="Ribosomal_P2"/>
</dbReference>
<dbReference type="InterPro" id="IPR038716">
    <property type="entry name" value="P1/P2_N_sf"/>
</dbReference>
<dbReference type="CDD" id="cd05833">
    <property type="entry name" value="Ribosomal_P2"/>
    <property type="match status" value="1"/>
</dbReference>
<evidence type="ECO:0008006" key="6">
    <source>
        <dbReference type="Google" id="ProtNLM"/>
    </source>
</evidence>
<dbReference type="GO" id="GO:0003735">
    <property type="term" value="F:structural constituent of ribosome"/>
    <property type="evidence" value="ECO:0007669"/>
    <property type="project" value="InterPro"/>
</dbReference>
<comment type="similarity">
    <text evidence="1">Belongs to the eukaryotic ribosomal protein P1/P2 family.</text>
</comment>
<feature type="compositionally biased region" description="Low complexity" evidence="4">
    <location>
        <begin position="84"/>
        <end position="102"/>
    </location>
</feature>
<dbReference type="AlphaFoldDB" id="A0A7S4N9R8"/>
<feature type="region of interest" description="Disordered" evidence="4">
    <location>
        <begin position="77"/>
        <end position="120"/>
    </location>
</feature>
<organism evidence="5">
    <name type="scientific">Paramoeba aestuarina</name>
    <dbReference type="NCBI Taxonomy" id="180227"/>
    <lineage>
        <taxon>Eukaryota</taxon>
        <taxon>Amoebozoa</taxon>
        <taxon>Discosea</taxon>
        <taxon>Flabellinia</taxon>
        <taxon>Dactylopodida</taxon>
        <taxon>Paramoebidae</taxon>
        <taxon>Paramoeba</taxon>
    </lineage>
</organism>
<dbReference type="Gene3D" id="1.10.10.1410">
    <property type="match status" value="1"/>
</dbReference>
<dbReference type="PANTHER" id="PTHR21141">
    <property type="entry name" value="60S ACIDIC RIBOSOMAL PROTEIN FAMILY MEMBER"/>
    <property type="match status" value="1"/>
</dbReference>
<evidence type="ECO:0000256" key="3">
    <source>
        <dbReference type="ARBA" id="ARBA00023274"/>
    </source>
</evidence>
<sequence>MRVIAAYLLAQLGGNASPSLGDIEKILSSVGITLEDDVKERAEKLITELNGKELSEVIAAGEEKLASAPVALLGGAPAAGGGAAAASGDAAPAEEAAPAAEPSESDEEMGMDLFGGDDDY</sequence>